<dbReference type="RefSeq" id="XP_001696818.2">
    <property type="nucleotide sequence ID" value="XM_001696766.2"/>
</dbReference>
<dbReference type="PaxDb" id="3055-EDP00926"/>
<proteinExistence type="predicted"/>
<keyword evidence="2" id="KW-1185">Reference proteome</keyword>
<name>A0A2K3DFU8_CHLRE</name>
<dbReference type="Proteomes" id="UP000006906">
    <property type="component" value="Chromosome 9"/>
</dbReference>
<dbReference type="AlphaFoldDB" id="A0A2K3DFU8"/>
<dbReference type="InParanoid" id="A0A2K3DFU8"/>
<dbReference type="EMBL" id="CM008970">
    <property type="protein sequence ID" value="PNW79420.1"/>
    <property type="molecule type" value="Genomic_DNA"/>
</dbReference>
<sequence>MVLLSQLEVCRRLDYVFLPWKNAHGPISCGTYATRDESGQAYASGFRYLKRDIGNTMWWYKWYTAARAVALGYNVLAIDSDCLVLDDFYFRVKAPSPLARYNMFTQSEGKTLINSGWTYVQNAASNGPVAWMLYDMVHKLVRWAEDPSELFKMAPFAATNDVIWGDDQESMSDVLFSCINGRTSYYIIAYNIRDDEAAWSKLGVKNALEHLDRLQGMDYWKMETFPVSGELADLVCEHLPDVERCRREPATNFTAQTVELRMPHSGGVFPPEWGGYPFVKEAGPITLAYRQSFKDLGVPLPPDPEDPATEAAARATKSEHFVLMQSFVKTDGFRHPNPMGWVQNTWAAAGYVGLWHTHLAPPGSHMFQGGGHVFAGMFPFGPATKYLALSSAGHYDWRVAARLAGHPDKVFITAQSGPEVELRRVVAYSPGLIPDSITKEDFIVAVNGLAQLGVALGAVVAWPEIDCNTEWVQANPFRNKTRVGPQTVPWTYLNTGFTVYPFGRSLETLKCQWNGFHQSECLQNRRPNGLDVGRALTPIEFDHLLSRTRRQLFAQLGIDADIHVGTPLKLASNGTAAPSSSAHPAMAEVSYSDLLAANTDTLLHSHAAEHVPILWVDRLVAGVSGMTGELKKVYDNWSKTCVILHYFEAQPLPHDY</sequence>
<protein>
    <recommendedName>
        <fullName evidence="3">Nucleotide-diphospho-sugar transferase domain-containing protein</fullName>
    </recommendedName>
</protein>
<dbReference type="Gramene" id="PNW79420">
    <property type="protein sequence ID" value="PNW79420"/>
    <property type="gene ID" value="CHLRE_09g414300v5"/>
</dbReference>
<dbReference type="ExpressionAtlas" id="A0A2K3DFU8">
    <property type="expression patterns" value="baseline"/>
</dbReference>
<dbReference type="GeneID" id="5722346"/>
<evidence type="ECO:0008006" key="3">
    <source>
        <dbReference type="Google" id="ProtNLM"/>
    </source>
</evidence>
<reference evidence="1 2" key="1">
    <citation type="journal article" date="2007" name="Science">
        <title>The Chlamydomonas genome reveals the evolution of key animal and plant functions.</title>
        <authorList>
            <person name="Merchant S.S."/>
            <person name="Prochnik S.E."/>
            <person name="Vallon O."/>
            <person name="Harris E.H."/>
            <person name="Karpowicz S.J."/>
            <person name="Witman G.B."/>
            <person name="Terry A."/>
            <person name="Salamov A."/>
            <person name="Fritz-Laylin L.K."/>
            <person name="Marechal-Drouard L."/>
            <person name="Marshall W.F."/>
            <person name="Qu L.H."/>
            <person name="Nelson D.R."/>
            <person name="Sanderfoot A.A."/>
            <person name="Spalding M.H."/>
            <person name="Kapitonov V.V."/>
            <person name="Ren Q."/>
            <person name="Ferris P."/>
            <person name="Lindquist E."/>
            <person name="Shapiro H."/>
            <person name="Lucas S.M."/>
            <person name="Grimwood J."/>
            <person name="Schmutz J."/>
            <person name="Cardol P."/>
            <person name="Cerutti H."/>
            <person name="Chanfreau G."/>
            <person name="Chen C.L."/>
            <person name="Cognat V."/>
            <person name="Croft M.T."/>
            <person name="Dent R."/>
            <person name="Dutcher S."/>
            <person name="Fernandez E."/>
            <person name="Fukuzawa H."/>
            <person name="Gonzalez-Ballester D."/>
            <person name="Gonzalez-Halphen D."/>
            <person name="Hallmann A."/>
            <person name="Hanikenne M."/>
            <person name="Hippler M."/>
            <person name="Inwood W."/>
            <person name="Jabbari K."/>
            <person name="Kalanon M."/>
            <person name="Kuras R."/>
            <person name="Lefebvre P.A."/>
            <person name="Lemaire S.D."/>
            <person name="Lobanov A.V."/>
            <person name="Lohr M."/>
            <person name="Manuell A."/>
            <person name="Meier I."/>
            <person name="Mets L."/>
            <person name="Mittag M."/>
            <person name="Mittelmeier T."/>
            <person name="Moroney J.V."/>
            <person name="Moseley J."/>
            <person name="Napoli C."/>
            <person name="Nedelcu A.M."/>
            <person name="Niyogi K."/>
            <person name="Novoselov S.V."/>
            <person name="Paulsen I.T."/>
            <person name="Pazour G."/>
            <person name="Purton S."/>
            <person name="Ral J.P."/>
            <person name="Riano-Pachon D.M."/>
            <person name="Riekhof W."/>
            <person name="Rymarquis L."/>
            <person name="Schroda M."/>
            <person name="Stern D."/>
            <person name="Umen J."/>
            <person name="Willows R."/>
            <person name="Wilson N."/>
            <person name="Zimmer S.L."/>
            <person name="Allmer J."/>
            <person name="Balk J."/>
            <person name="Bisova K."/>
            <person name="Chen C.J."/>
            <person name="Elias M."/>
            <person name="Gendler K."/>
            <person name="Hauser C."/>
            <person name="Lamb M.R."/>
            <person name="Ledford H."/>
            <person name="Long J.C."/>
            <person name="Minagawa J."/>
            <person name="Page M.D."/>
            <person name="Pan J."/>
            <person name="Pootakham W."/>
            <person name="Roje S."/>
            <person name="Rose A."/>
            <person name="Stahlberg E."/>
            <person name="Terauchi A.M."/>
            <person name="Yang P."/>
            <person name="Ball S."/>
            <person name="Bowler C."/>
            <person name="Dieckmann C.L."/>
            <person name="Gladyshev V.N."/>
            <person name="Green P."/>
            <person name="Jorgensen R."/>
            <person name="Mayfield S."/>
            <person name="Mueller-Roeber B."/>
            <person name="Rajamani S."/>
            <person name="Sayre R.T."/>
            <person name="Brokstein P."/>
            <person name="Dubchak I."/>
            <person name="Goodstein D."/>
            <person name="Hornick L."/>
            <person name="Huang Y.W."/>
            <person name="Jhaveri J."/>
            <person name="Luo Y."/>
            <person name="Martinez D."/>
            <person name="Ngau W.C."/>
            <person name="Otillar B."/>
            <person name="Poliakov A."/>
            <person name="Porter A."/>
            <person name="Szajkowski L."/>
            <person name="Werner G."/>
            <person name="Zhou K."/>
            <person name="Grigoriev I.V."/>
            <person name="Rokhsar D.S."/>
            <person name="Grossman A.R."/>
        </authorList>
    </citation>
    <scope>NUCLEOTIDE SEQUENCE [LARGE SCALE GENOMIC DNA]</scope>
    <source>
        <strain evidence="2">CC-503</strain>
    </source>
</reference>
<dbReference type="KEGG" id="cre:CHLRE_09g414300v5"/>
<gene>
    <name evidence="1" type="ORF">CHLRE_09g414300v5</name>
</gene>
<dbReference type="OrthoDB" id="523829at2759"/>
<accession>A0A2K3DFU8</accession>
<evidence type="ECO:0000313" key="1">
    <source>
        <dbReference type="EMBL" id="PNW79420.1"/>
    </source>
</evidence>
<organism evidence="1 2">
    <name type="scientific">Chlamydomonas reinhardtii</name>
    <name type="common">Chlamydomonas smithii</name>
    <dbReference type="NCBI Taxonomy" id="3055"/>
    <lineage>
        <taxon>Eukaryota</taxon>
        <taxon>Viridiplantae</taxon>
        <taxon>Chlorophyta</taxon>
        <taxon>core chlorophytes</taxon>
        <taxon>Chlorophyceae</taxon>
        <taxon>CS clade</taxon>
        <taxon>Chlamydomonadales</taxon>
        <taxon>Chlamydomonadaceae</taxon>
        <taxon>Chlamydomonas</taxon>
    </lineage>
</organism>
<evidence type="ECO:0000313" key="2">
    <source>
        <dbReference type="Proteomes" id="UP000006906"/>
    </source>
</evidence>